<dbReference type="GO" id="GO:0005993">
    <property type="term" value="P:trehalose catabolic process"/>
    <property type="evidence" value="ECO:0007669"/>
    <property type="project" value="TreeGrafter"/>
</dbReference>
<proteinExistence type="inferred from homology"/>
<evidence type="ECO:0000256" key="5">
    <source>
        <dbReference type="SAM" id="SignalP"/>
    </source>
</evidence>
<dbReference type="PANTHER" id="PTHR23403">
    <property type="entry name" value="TREHALASE"/>
    <property type="match status" value="1"/>
</dbReference>
<feature type="chain" id="PRO_5040284907" description="Trehalase" evidence="5">
    <location>
        <begin position="21"/>
        <end position="675"/>
    </location>
</feature>
<accession>A0A9P9AMQ5</accession>
<feature type="signal peptide" evidence="5">
    <location>
        <begin position="1"/>
        <end position="20"/>
    </location>
</feature>
<dbReference type="OrthoDB" id="3542292at2759"/>
<dbReference type="InterPro" id="IPR018232">
    <property type="entry name" value="Glyco_hydro_37_CS"/>
</dbReference>
<dbReference type="GO" id="GO:0004555">
    <property type="term" value="F:alpha,alpha-trehalase activity"/>
    <property type="evidence" value="ECO:0007669"/>
    <property type="project" value="UniProtKB-EC"/>
</dbReference>
<dbReference type="InterPro" id="IPR008928">
    <property type="entry name" value="6-hairpin_glycosidase_sf"/>
</dbReference>
<comment type="catalytic activity">
    <reaction evidence="4">
        <text>alpha,alpha-trehalose + H2O = alpha-D-glucose + beta-D-glucose</text>
        <dbReference type="Rhea" id="RHEA:32675"/>
        <dbReference type="ChEBI" id="CHEBI:15377"/>
        <dbReference type="ChEBI" id="CHEBI:15903"/>
        <dbReference type="ChEBI" id="CHEBI:16551"/>
        <dbReference type="ChEBI" id="CHEBI:17925"/>
        <dbReference type="EC" id="3.2.1.28"/>
    </reaction>
</comment>
<gene>
    <name evidence="6" type="ORF">B0T10DRAFT_322962</name>
</gene>
<evidence type="ECO:0000256" key="1">
    <source>
        <dbReference type="ARBA" id="ARBA00005615"/>
    </source>
</evidence>
<dbReference type="InterPro" id="IPR012341">
    <property type="entry name" value="6hp_glycosidase-like_sf"/>
</dbReference>
<protein>
    <recommendedName>
        <fullName evidence="4">Trehalase</fullName>
        <ecNumber evidence="4">3.2.1.28</ecNumber>
    </recommendedName>
    <alternativeName>
        <fullName evidence="4">Alpha-trehalose glucohydrolase</fullName>
    </alternativeName>
</protein>
<evidence type="ECO:0000313" key="6">
    <source>
        <dbReference type="EMBL" id="KAH6890574.1"/>
    </source>
</evidence>
<dbReference type="AlphaFoldDB" id="A0A9P9AMQ5"/>
<evidence type="ECO:0000256" key="3">
    <source>
        <dbReference type="ARBA" id="ARBA00023295"/>
    </source>
</evidence>
<keyword evidence="5" id="KW-0732">Signal</keyword>
<dbReference type="SUPFAM" id="SSF48208">
    <property type="entry name" value="Six-hairpin glycosidases"/>
    <property type="match status" value="1"/>
</dbReference>
<evidence type="ECO:0000256" key="4">
    <source>
        <dbReference type="RuleBase" id="RU361180"/>
    </source>
</evidence>
<sequence length="675" mass="75811">MASLRHLSVAFAALATTASALYVNGSEITPCDSPIYCHGSILEGIELARPFSDSKTFVDMPAKKPLEEIQAAFDKLDKPLSNNSALNDFLDTYFADAGGELEEVAESKLKTNPVFLDKIDDTVIKEFTEKVIDIWPDLTRSYAGDSNNCTDCPNSFIPVNRTFVVAGGRFREPYYWDSYWIIEGLLRTGGSFVGISKNTIENFLDFVEQFGFVPNGARIYYLNRSQPPLLSQMIKIYIEHTNDTDILDRALPLLVKEHEFWLKNRTVEVSVGKKTYSLARYAVSNTRPRPESYREDYITANNKSYYAGSGIIYPETEALNETQKERLYANLASGAESGMDYTSRWLERPNDAAKDIYFPLRYLNVIDIVPVDLNSILYGNEIAIADFFNQTGNDTASDAWRKRAEARSEALHALLWNETLYSYYDYNLTSKSQNIWYPADNDTASFEKEGAPAGKQAFFAVSQFYPFWFGSAPEYIKNNPYAVLNAYSRVSKYLDIHKGGIPSTNFRTGQQWDQPNVWPPLMYALMVGLQNTPATFGTEDPSYKAVHKLALRLAQRYVDSAFCAWYATGGSTSKTPQLKGLSSEDTGIMFEKYSDASLNIAGGGGEYEVVEGFGWTNGVLIWAVDTFGNELTTPDCGDIKAADVNTKRSLSAVMLEKRDANRVKKFGKRKRTDKN</sequence>
<dbReference type="Pfam" id="PF01204">
    <property type="entry name" value="Trehalase"/>
    <property type="match status" value="1"/>
</dbReference>
<reference evidence="6 7" key="1">
    <citation type="journal article" date="2021" name="Nat. Commun.">
        <title>Genetic determinants of endophytism in the Arabidopsis root mycobiome.</title>
        <authorList>
            <person name="Mesny F."/>
            <person name="Miyauchi S."/>
            <person name="Thiergart T."/>
            <person name="Pickel B."/>
            <person name="Atanasova L."/>
            <person name="Karlsson M."/>
            <person name="Huettel B."/>
            <person name="Barry K.W."/>
            <person name="Haridas S."/>
            <person name="Chen C."/>
            <person name="Bauer D."/>
            <person name="Andreopoulos W."/>
            <person name="Pangilinan J."/>
            <person name="LaButti K."/>
            <person name="Riley R."/>
            <person name="Lipzen A."/>
            <person name="Clum A."/>
            <person name="Drula E."/>
            <person name="Henrissat B."/>
            <person name="Kohler A."/>
            <person name="Grigoriev I.V."/>
            <person name="Martin F.M."/>
            <person name="Hacquard S."/>
        </authorList>
    </citation>
    <scope>NUCLEOTIDE SEQUENCE [LARGE SCALE GENOMIC DNA]</scope>
    <source>
        <strain evidence="6 7">MPI-CAGE-CH-0241</strain>
    </source>
</reference>
<dbReference type="Proteomes" id="UP000777438">
    <property type="component" value="Unassembled WGS sequence"/>
</dbReference>
<keyword evidence="3 4" id="KW-0326">Glycosidase</keyword>
<name>A0A9P9AMQ5_9HYPO</name>
<organism evidence="6 7">
    <name type="scientific">Thelonectria olida</name>
    <dbReference type="NCBI Taxonomy" id="1576542"/>
    <lineage>
        <taxon>Eukaryota</taxon>
        <taxon>Fungi</taxon>
        <taxon>Dikarya</taxon>
        <taxon>Ascomycota</taxon>
        <taxon>Pezizomycotina</taxon>
        <taxon>Sordariomycetes</taxon>
        <taxon>Hypocreomycetidae</taxon>
        <taxon>Hypocreales</taxon>
        <taxon>Nectriaceae</taxon>
        <taxon>Thelonectria</taxon>
    </lineage>
</organism>
<dbReference type="InterPro" id="IPR001661">
    <property type="entry name" value="Glyco_hydro_37"/>
</dbReference>
<dbReference type="PROSITE" id="PS00928">
    <property type="entry name" value="TREHALASE_2"/>
    <property type="match status" value="1"/>
</dbReference>
<comment type="similarity">
    <text evidence="1 4">Belongs to the glycosyl hydrolase 37 family.</text>
</comment>
<comment type="caution">
    <text evidence="6">The sequence shown here is derived from an EMBL/GenBank/DDBJ whole genome shotgun (WGS) entry which is preliminary data.</text>
</comment>
<dbReference type="PRINTS" id="PR00744">
    <property type="entry name" value="GLHYDRLASE37"/>
</dbReference>
<keyword evidence="2 4" id="KW-0378">Hydrolase</keyword>
<dbReference type="EC" id="3.2.1.28" evidence="4"/>
<dbReference type="EMBL" id="JAGPYM010000009">
    <property type="protein sequence ID" value="KAH6890574.1"/>
    <property type="molecule type" value="Genomic_DNA"/>
</dbReference>
<dbReference type="Gene3D" id="1.50.10.10">
    <property type="match status" value="1"/>
</dbReference>
<dbReference type="PANTHER" id="PTHR23403:SF1">
    <property type="entry name" value="TREHALASE"/>
    <property type="match status" value="1"/>
</dbReference>
<keyword evidence="7" id="KW-1185">Reference proteome</keyword>
<evidence type="ECO:0000256" key="2">
    <source>
        <dbReference type="ARBA" id="ARBA00022801"/>
    </source>
</evidence>
<evidence type="ECO:0000313" key="7">
    <source>
        <dbReference type="Proteomes" id="UP000777438"/>
    </source>
</evidence>